<sequence>MADKVDIMFVGRALNGWTWNFPVPTKDSNLDDLLNRIKRNVHENDTPLPEREQLGWVDERNADHPDYNSKRSQFWQTIREVMEVRKKAEEKWWHGIVWTNFQPLSRDGANPTSRMVSVMGDATMNLLLAQIEEYQPRYIVCLSGMNYAAYLLARATRTERQAGTEESEYVEYAGVADFPGAEGVGLVIMPHPQGRGKKRAVMVEEILKHLI</sequence>
<keyword evidence="2" id="KW-1185">Reference proteome</keyword>
<reference evidence="1 2" key="1">
    <citation type="submission" date="2020-03" db="EMBL/GenBank/DDBJ databases">
        <title>Genomic Encyclopedia of Type Strains, Phase IV (KMG-IV): sequencing the most valuable type-strain genomes for metagenomic binning, comparative biology and taxonomic classification.</title>
        <authorList>
            <person name="Goeker M."/>
        </authorList>
    </citation>
    <scope>NUCLEOTIDE SEQUENCE [LARGE SCALE GENOMIC DNA]</scope>
    <source>
        <strain evidence="1 2">DSM 105096</strain>
    </source>
</reference>
<comment type="caution">
    <text evidence="1">The sequence shown here is derived from an EMBL/GenBank/DDBJ whole genome shotgun (WGS) entry which is preliminary data.</text>
</comment>
<protein>
    <recommendedName>
        <fullName evidence="3">Uracil-DNA glycosylase-like domain-containing protein</fullName>
    </recommendedName>
</protein>
<evidence type="ECO:0000313" key="2">
    <source>
        <dbReference type="Proteomes" id="UP000770785"/>
    </source>
</evidence>
<organism evidence="1 2">
    <name type="scientific">Neolewinella antarctica</name>
    <dbReference type="NCBI Taxonomy" id="442734"/>
    <lineage>
        <taxon>Bacteria</taxon>
        <taxon>Pseudomonadati</taxon>
        <taxon>Bacteroidota</taxon>
        <taxon>Saprospiria</taxon>
        <taxon>Saprospirales</taxon>
        <taxon>Lewinellaceae</taxon>
        <taxon>Neolewinella</taxon>
    </lineage>
</organism>
<accession>A0ABX0XCY5</accession>
<gene>
    <name evidence="1" type="ORF">GGR27_002672</name>
</gene>
<name>A0ABX0XCY5_9BACT</name>
<evidence type="ECO:0000313" key="1">
    <source>
        <dbReference type="EMBL" id="NJC27159.1"/>
    </source>
</evidence>
<dbReference type="RefSeq" id="WP_168038010.1">
    <property type="nucleotide sequence ID" value="NZ_JAATJH010000004.1"/>
</dbReference>
<dbReference type="Proteomes" id="UP000770785">
    <property type="component" value="Unassembled WGS sequence"/>
</dbReference>
<proteinExistence type="predicted"/>
<evidence type="ECO:0008006" key="3">
    <source>
        <dbReference type="Google" id="ProtNLM"/>
    </source>
</evidence>
<dbReference type="EMBL" id="JAATJH010000004">
    <property type="protein sequence ID" value="NJC27159.1"/>
    <property type="molecule type" value="Genomic_DNA"/>
</dbReference>